<reference evidence="3" key="1">
    <citation type="submission" date="2016-01" db="EMBL/GenBank/DDBJ databases">
        <authorList>
            <person name="Mitreva M."/>
            <person name="Pepin K.H."/>
            <person name="Mihindukulasuriya K.A."/>
            <person name="Fulton R."/>
            <person name="Fronick C."/>
            <person name="O'Laughlin M."/>
            <person name="Miner T."/>
            <person name="Herter B."/>
            <person name="Rosa B.A."/>
            <person name="Cordes M."/>
            <person name="Tomlinson C."/>
            <person name="Wollam A."/>
            <person name="Palsikar V.B."/>
            <person name="Mardis E.R."/>
            <person name="Wilson R.K."/>
        </authorList>
    </citation>
    <scope>NUCLEOTIDE SEQUENCE [LARGE SCALE GENOMIC DNA]</scope>
    <source>
        <strain evidence="3">DNF00019</strain>
    </source>
</reference>
<dbReference type="AlphaFoldDB" id="A0A133XSI6"/>
<dbReference type="RefSeq" id="WP_066305955.1">
    <property type="nucleotide sequence ID" value="NZ_KQ959507.1"/>
</dbReference>
<dbReference type="PATRIC" id="fig|1393034.3.peg.1086"/>
<gene>
    <name evidence="2" type="ORF">HMPREF3192_01117</name>
</gene>
<keyword evidence="1" id="KW-0175">Coiled coil</keyword>
<evidence type="ECO:0000256" key="1">
    <source>
        <dbReference type="SAM" id="Coils"/>
    </source>
</evidence>
<organism evidence="2 3">
    <name type="scientific">Atopobium deltae</name>
    <dbReference type="NCBI Taxonomy" id="1393034"/>
    <lineage>
        <taxon>Bacteria</taxon>
        <taxon>Bacillati</taxon>
        <taxon>Actinomycetota</taxon>
        <taxon>Coriobacteriia</taxon>
        <taxon>Coriobacteriales</taxon>
        <taxon>Atopobiaceae</taxon>
        <taxon>Atopobium</taxon>
    </lineage>
</organism>
<comment type="caution">
    <text evidence="2">The sequence shown here is derived from an EMBL/GenBank/DDBJ whole genome shotgun (WGS) entry which is preliminary data.</text>
</comment>
<sequence length="165" mass="18469">MQPGEEIESLVDELEGLVSDARSPLTGGGQKKIIDAGEVLEILDEIRARFPEEFQIARRILKEESDLIARAQQQADGIIADAQQQAMILAGDQEIVRLAQQQADDIRDQAQQYERDTRYNAEEYAESVLAHLEENLKSLTSTVSRVRQTLDENSGARNTSNTVSW</sequence>
<accession>A0A133XSI6</accession>
<dbReference type="EMBL" id="LSCR01000029">
    <property type="protein sequence ID" value="KXB33887.1"/>
    <property type="molecule type" value="Genomic_DNA"/>
</dbReference>
<proteinExistence type="predicted"/>
<name>A0A133XSI6_9ACTN</name>
<dbReference type="Proteomes" id="UP000070675">
    <property type="component" value="Unassembled WGS sequence"/>
</dbReference>
<dbReference type="STRING" id="1393034.HMPREF3192_01117"/>
<evidence type="ECO:0000313" key="2">
    <source>
        <dbReference type="EMBL" id="KXB33887.1"/>
    </source>
</evidence>
<protein>
    <recommendedName>
        <fullName evidence="4">ATPase</fullName>
    </recommendedName>
</protein>
<feature type="coiled-coil region" evidence="1">
    <location>
        <begin position="96"/>
        <end position="149"/>
    </location>
</feature>
<keyword evidence="3" id="KW-1185">Reference proteome</keyword>
<evidence type="ECO:0000313" key="3">
    <source>
        <dbReference type="Proteomes" id="UP000070675"/>
    </source>
</evidence>
<evidence type="ECO:0008006" key="4">
    <source>
        <dbReference type="Google" id="ProtNLM"/>
    </source>
</evidence>
<dbReference type="OrthoDB" id="3196680at2"/>